<dbReference type="Proteomes" id="UP000199800">
    <property type="component" value="Unassembled WGS sequence"/>
</dbReference>
<sequence>MIVNTLAPPTLPNQIQPTRSCHTKPKITLYEAESDHEGEDSEQEIADLVPVVSGPMLKTAVVKKGEKIKDATVKFCSKEKDNTAKYGTQWRCY</sequence>
<organism evidence="1 2">
    <name type="scientific">[Clostridium] polysaccharolyticum</name>
    <dbReference type="NCBI Taxonomy" id="29364"/>
    <lineage>
        <taxon>Bacteria</taxon>
        <taxon>Bacillati</taxon>
        <taxon>Bacillota</taxon>
        <taxon>Clostridia</taxon>
        <taxon>Lachnospirales</taxon>
        <taxon>Lachnospiraceae</taxon>
    </lineage>
</organism>
<reference evidence="1 2" key="1">
    <citation type="submission" date="2016-10" db="EMBL/GenBank/DDBJ databases">
        <authorList>
            <person name="de Groot N.N."/>
        </authorList>
    </citation>
    <scope>NUCLEOTIDE SEQUENCE [LARGE SCALE GENOMIC DNA]</scope>
    <source>
        <strain evidence="1 2">DSM 1801</strain>
    </source>
</reference>
<evidence type="ECO:0000313" key="2">
    <source>
        <dbReference type="Proteomes" id="UP000199800"/>
    </source>
</evidence>
<keyword evidence="2" id="KW-1185">Reference proteome</keyword>
<accession>A0A1I0CBF6</accession>
<proteinExistence type="predicted"/>
<protein>
    <submittedName>
        <fullName evidence="1">Uncharacterized protein</fullName>
    </submittedName>
</protein>
<gene>
    <name evidence="1" type="ORF">SAMN04487772_109115</name>
</gene>
<dbReference type="AlphaFoldDB" id="A0A1I0CBF6"/>
<name>A0A1I0CBF6_9FIRM</name>
<dbReference type="EMBL" id="FOHN01000009">
    <property type="protein sequence ID" value="SET16843.1"/>
    <property type="molecule type" value="Genomic_DNA"/>
</dbReference>
<dbReference type="STRING" id="29364.SAMN04487772_109115"/>
<evidence type="ECO:0000313" key="1">
    <source>
        <dbReference type="EMBL" id="SET16843.1"/>
    </source>
</evidence>